<protein>
    <recommendedName>
        <fullName evidence="3">AAA domain-containing protein</fullName>
    </recommendedName>
</protein>
<accession>A0A1M5CCZ4</accession>
<dbReference type="SUPFAM" id="SSF52540">
    <property type="entry name" value="P-loop containing nucleoside triphosphate hydrolases"/>
    <property type="match status" value="1"/>
</dbReference>
<gene>
    <name evidence="1" type="ORF">SAMN02746089_02097</name>
</gene>
<dbReference type="Gene3D" id="3.40.50.300">
    <property type="entry name" value="P-loop containing nucleotide triphosphate hydrolases"/>
    <property type="match status" value="1"/>
</dbReference>
<organism evidence="1 2">
    <name type="scientific">Caldanaerobius fijiensis DSM 17918</name>
    <dbReference type="NCBI Taxonomy" id="1121256"/>
    <lineage>
        <taxon>Bacteria</taxon>
        <taxon>Bacillati</taxon>
        <taxon>Bacillota</taxon>
        <taxon>Clostridia</taxon>
        <taxon>Thermoanaerobacterales</taxon>
        <taxon>Thermoanaerobacteraceae</taxon>
        <taxon>Caldanaerobius</taxon>
    </lineage>
</organism>
<sequence>MFEKLERHFDNPKGPNLVEVLTALRDQGKMWLEVPEVSSDISPPLSIIEWLRKIGIDDLDRLVDRLEEWQSRIGQKRFELQQRVFDKQKEMQNQSMLLEKSKKIFYLLEQTGLNSELKDFKNSDTPIPSSILKERMSSFTAQPSQLHSAIDRVQEAISQWIQVEELDERRISALQQKESYIRVKEYIDIVSEALKKETGKNSVLNAALLPPKNVLKELEKNINEILERFRIVEGICPVCLEIKRSKGAKSGDTLQVYAADGRPLKAFSTGQKAQLGLALLLGLNYSLNRYIGHNIIALDDVTTVFDMAQLPRTAALIRQIAYAPGEISARRQVFIVSHHEDLTNRLLDFLIPPEGRELRILNFVDWSQSDGPKIEQRKAVPGLEVSKDSRKKLAHVLDTICKRNY</sequence>
<dbReference type="AlphaFoldDB" id="A0A1M5CCZ4"/>
<name>A0A1M5CCZ4_9THEO</name>
<evidence type="ECO:0000313" key="2">
    <source>
        <dbReference type="Proteomes" id="UP000184088"/>
    </source>
</evidence>
<keyword evidence="2" id="KW-1185">Reference proteome</keyword>
<evidence type="ECO:0000313" key="1">
    <source>
        <dbReference type="EMBL" id="SHF52634.1"/>
    </source>
</evidence>
<dbReference type="STRING" id="1121256.SAMN02746089_02097"/>
<dbReference type="InterPro" id="IPR027417">
    <property type="entry name" value="P-loop_NTPase"/>
</dbReference>
<dbReference type="RefSeq" id="WP_073345021.1">
    <property type="nucleotide sequence ID" value="NZ_FQVH01000027.1"/>
</dbReference>
<dbReference type="OrthoDB" id="9795626at2"/>
<proteinExistence type="predicted"/>
<dbReference type="Proteomes" id="UP000184088">
    <property type="component" value="Unassembled WGS sequence"/>
</dbReference>
<reference evidence="1 2" key="1">
    <citation type="submission" date="2016-11" db="EMBL/GenBank/DDBJ databases">
        <authorList>
            <person name="Jaros S."/>
            <person name="Januszkiewicz K."/>
            <person name="Wedrychowicz H."/>
        </authorList>
    </citation>
    <scope>NUCLEOTIDE SEQUENCE [LARGE SCALE GENOMIC DNA]</scope>
    <source>
        <strain evidence="1 2">DSM 17918</strain>
    </source>
</reference>
<dbReference type="EMBL" id="FQVH01000027">
    <property type="protein sequence ID" value="SHF52634.1"/>
    <property type="molecule type" value="Genomic_DNA"/>
</dbReference>
<evidence type="ECO:0008006" key="3">
    <source>
        <dbReference type="Google" id="ProtNLM"/>
    </source>
</evidence>